<dbReference type="InterPro" id="IPR036986">
    <property type="entry name" value="S4_RNA-bd_sf"/>
</dbReference>
<protein>
    <submittedName>
        <fullName evidence="2">RNA-binding S4 domain-containing protein</fullName>
    </submittedName>
</protein>
<dbReference type="Proteomes" id="UP000306229">
    <property type="component" value="Chromosome"/>
</dbReference>
<sequence length="72" mass="8067">MDKKNFKLKEGQPYITLNNLLQVVGIAQTGGHAKIIIQNEEVLVNGLVETRIRNKLVIGDVINTNNIQIEIE</sequence>
<evidence type="ECO:0000256" key="1">
    <source>
        <dbReference type="PROSITE-ProRule" id="PRU00182"/>
    </source>
</evidence>
<keyword evidence="3" id="KW-1185">Reference proteome</keyword>
<dbReference type="GO" id="GO:0003723">
    <property type="term" value="F:RNA binding"/>
    <property type="evidence" value="ECO:0007669"/>
    <property type="project" value="UniProtKB-KW"/>
</dbReference>
<dbReference type="OrthoDB" id="9811532at2"/>
<accession>A0A5B7TXP5</accession>
<dbReference type="PROSITE" id="PS50889">
    <property type="entry name" value="S4"/>
    <property type="match status" value="1"/>
</dbReference>
<dbReference type="EMBL" id="CP040749">
    <property type="protein sequence ID" value="QCX41048.1"/>
    <property type="molecule type" value="Genomic_DNA"/>
</dbReference>
<dbReference type="SUPFAM" id="SSF55174">
    <property type="entry name" value="Alpha-L RNA-binding motif"/>
    <property type="match status" value="1"/>
</dbReference>
<reference evidence="2 3" key="1">
    <citation type="submission" date="2019-05" db="EMBL/GenBank/DDBJ databases">
        <title>Algicella ahnfeltiae gen. nov., sp. nov., a novel marine bacterium of the family Flavobacteriaceae isolated from a red alga.</title>
        <authorList>
            <person name="Nedashkovskaya O.I."/>
            <person name="Kukhlevskiy A.D."/>
            <person name="Kim S.-G."/>
            <person name="Zhukova N.V."/>
            <person name="Mikhailov V.V."/>
        </authorList>
    </citation>
    <scope>NUCLEOTIDE SEQUENCE [LARGE SCALE GENOMIC DNA]</scope>
    <source>
        <strain evidence="2 3">10Alg115</strain>
    </source>
</reference>
<gene>
    <name evidence="2" type="ORF">FF125_10750</name>
</gene>
<dbReference type="KEGG" id="fbe:FF125_10750"/>
<dbReference type="AlphaFoldDB" id="A0A5B7TXP5"/>
<name>A0A5B7TXP5_9FLAO</name>
<dbReference type="Pfam" id="PF13275">
    <property type="entry name" value="S4_2"/>
    <property type="match status" value="1"/>
</dbReference>
<dbReference type="Gene3D" id="3.10.290.10">
    <property type="entry name" value="RNA-binding S4 domain"/>
    <property type="match status" value="1"/>
</dbReference>
<evidence type="ECO:0000313" key="2">
    <source>
        <dbReference type="EMBL" id="QCX41048.1"/>
    </source>
</evidence>
<keyword evidence="1" id="KW-0694">RNA-binding</keyword>
<evidence type="ECO:0000313" key="3">
    <source>
        <dbReference type="Proteomes" id="UP000306229"/>
    </source>
</evidence>
<proteinExistence type="predicted"/>
<organism evidence="2 3">
    <name type="scientific">Aureibaculum algae</name>
    <dbReference type="NCBI Taxonomy" id="2584122"/>
    <lineage>
        <taxon>Bacteria</taxon>
        <taxon>Pseudomonadati</taxon>
        <taxon>Bacteroidota</taxon>
        <taxon>Flavobacteriia</taxon>
        <taxon>Flavobacteriales</taxon>
        <taxon>Flavobacteriaceae</taxon>
        <taxon>Aureibaculum</taxon>
    </lineage>
</organism>